<dbReference type="InterPro" id="IPR002347">
    <property type="entry name" value="SDR_fam"/>
</dbReference>
<dbReference type="GO" id="GO:0016491">
    <property type="term" value="F:oxidoreductase activity"/>
    <property type="evidence" value="ECO:0007669"/>
    <property type="project" value="UniProtKB-KW"/>
</dbReference>
<dbReference type="Pfam" id="PF13561">
    <property type="entry name" value="adh_short_C2"/>
    <property type="match status" value="1"/>
</dbReference>
<evidence type="ECO:0000256" key="1">
    <source>
        <dbReference type="ARBA" id="ARBA00006484"/>
    </source>
</evidence>
<evidence type="ECO:0000313" key="3">
    <source>
        <dbReference type="EMBL" id="GCE28698.1"/>
    </source>
</evidence>
<reference evidence="4" key="1">
    <citation type="submission" date="2018-12" db="EMBL/GenBank/DDBJ databases">
        <title>Tengunoibacter tsumagoiensis gen. nov., sp. nov., Dictyobacter kobayashii sp. nov., D. alpinus sp. nov., and D. joshuensis sp. nov. and description of Dictyobacteraceae fam. nov. within the order Ktedonobacterales isolated from Tengu-no-mugimeshi.</title>
        <authorList>
            <person name="Wang C.M."/>
            <person name="Zheng Y."/>
            <person name="Sakai Y."/>
            <person name="Toyoda A."/>
            <person name="Minakuchi Y."/>
            <person name="Abe K."/>
            <person name="Yokota A."/>
            <person name="Yabe S."/>
        </authorList>
    </citation>
    <scope>NUCLEOTIDE SEQUENCE [LARGE SCALE GENOMIC DNA]</scope>
    <source>
        <strain evidence="4">Uno16</strain>
    </source>
</reference>
<dbReference type="PRINTS" id="PR00081">
    <property type="entry name" value="GDHRDH"/>
</dbReference>
<organism evidence="3 4">
    <name type="scientific">Dictyobacter alpinus</name>
    <dbReference type="NCBI Taxonomy" id="2014873"/>
    <lineage>
        <taxon>Bacteria</taxon>
        <taxon>Bacillati</taxon>
        <taxon>Chloroflexota</taxon>
        <taxon>Ktedonobacteria</taxon>
        <taxon>Ktedonobacterales</taxon>
        <taxon>Dictyobacteraceae</taxon>
        <taxon>Dictyobacter</taxon>
    </lineage>
</organism>
<dbReference type="InterPro" id="IPR051122">
    <property type="entry name" value="SDR_DHRS6-like"/>
</dbReference>
<dbReference type="Proteomes" id="UP000287171">
    <property type="component" value="Unassembled WGS sequence"/>
</dbReference>
<dbReference type="Gene3D" id="3.40.50.720">
    <property type="entry name" value="NAD(P)-binding Rossmann-like Domain"/>
    <property type="match status" value="1"/>
</dbReference>
<name>A0A402BB94_9CHLR</name>
<dbReference type="OrthoDB" id="9806974at2"/>
<dbReference type="CDD" id="cd05233">
    <property type="entry name" value="SDR_c"/>
    <property type="match status" value="1"/>
</dbReference>
<dbReference type="PANTHER" id="PTHR43477">
    <property type="entry name" value="DIHYDROANTICAPSIN 7-DEHYDROGENASE"/>
    <property type="match status" value="1"/>
</dbReference>
<dbReference type="AlphaFoldDB" id="A0A402BB94"/>
<keyword evidence="4" id="KW-1185">Reference proteome</keyword>
<protein>
    <submittedName>
        <fullName evidence="3">Short chain dehydrogenase</fullName>
    </submittedName>
</protein>
<evidence type="ECO:0000313" key="4">
    <source>
        <dbReference type="Proteomes" id="UP000287171"/>
    </source>
</evidence>
<sequence length="243" mass="25421">MSTELTGKTVVIIGASSGMGRAVAAEVAARDAHTIMVSRSAEKLAQARQGITGNIETMTANMLDEQSMNQLFAQIGSLDHLVMTAVADETQLFSPLATMSTEVAQRGMEKFWGTFFVVRAAVPHIAATGSITLTSSVSILNPSRGGLSVMSAASGAVAVFARTLAAELAPIRVNVVAPGTVNTGVWATQSPAQRTSSEQWARENLPVQHMGEPGELAQGFLFLMTNTYTTGVILPIDGGLSVI</sequence>
<comment type="caution">
    <text evidence="3">The sequence shown here is derived from an EMBL/GenBank/DDBJ whole genome shotgun (WGS) entry which is preliminary data.</text>
</comment>
<comment type="similarity">
    <text evidence="1">Belongs to the short-chain dehydrogenases/reductases (SDR) family.</text>
</comment>
<gene>
    <name evidence="3" type="ORF">KDA_41820</name>
</gene>
<dbReference type="RefSeq" id="WP_126628883.1">
    <property type="nucleotide sequence ID" value="NZ_BIFT01000001.1"/>
</dbReference>
<accession>A0A402BB94</accession>
<keyword evidence="2" id="KW-0560">Oxidoreductase</keyword>
<evidence type="ECO:0000256" key="2">
    <source>
        <dbReference type="ARBA" id="ARBA00023002"/>
    </source>
</evidence>
<dbReference type="InterPro" id="IPR036291">
    <property type="entry name" value="NAD(P)-bd_dom_sf"/>
</dbReference>
<dbReference type="PANTHER" id="PTHR43477:SF1">
    <property type="entry name" value="DIHYDROANTICAPSIN 7-DEHYDROGENASE"/>
    <property type="match status" value="1"/>
</dbReference>
<dbReference type="EMBL" id="BIFT01000001">
    <property type="protein sequence ID" value="GCE28698.1"/>
    <property type="molecule type" value="Genomic_DNA"/>
</dbReference>
<dbReference type="SUPFAM" id="SSF51735">
    <property type="entry name" value="NAD(P)-binding Rossmann-fold domains"/>
    <property type="match status" value="1"/>
</dbReference>
<proteinExistence type="inferred from homology"/>